<evidence type="ECO:0000313" key="5">
    <source>
        <dbReference type="Proteomes" id="UP000655225"/>
    </source>
</evidence>
<keyword evidence="3" id="KW-1133">Transmembrane helix</keyword>
<reference evidence="4 5" key="1">
    <citation type="submission" date="2020-04" db="EMBL/GenBank/DDBJ databases">
        <title>Plant Genome Project.</title>
        <authorList>
            <person name="Zhang R.-G."/>
        </authorList>
    </citation>
    <scope>NUCLEOTIDE SEQUENCE [LARGE SCALE GENOMIC DNA]</scope>
    <source>
        <strain evidence="4">YNK0</strain>
        <tissue evidence="4">Leaf</tissue>
    </source>
</reference>
<dbReference type="InterPro" id="IPR002885">
    <property type="entry name" value="PPR_rpt"/>
</dbReference>
<name>A0A835D3V2_TETSI</name>
<dbReference type="AlphaFoldDB" id="A0A835D3V2"/>
<dbReference type="PANTHER" id="PTHR31170">
    <property type="entry name" value="BNAC04G53230D PROTEIN"/>
    <property type="match status" value="1"/>
</dbReference>
<keyword evidence="1" id="KW-0677">Repeat</keyword>
<evidence type="ECO:0000313" key="4">
    <source>
        <dbReference type="EMBL" id="KAF8389086.1"/>
    </source>
</evidence>
<comment type="caution">
    <text evidence="4">The sequence shown here is derived from an EMBL/GenBank/DDBJ whole genome shotgun (WGS) entry which is preliminary data.</text>
</comment>
<protein>
    <submittedName>
        <fullName evidence="4">Uncharacterized protein</fullName>
    </submittedName>
</protein>
<dbReference type="Pfam" id="PF03140">
    <property type="entry name" value="DUF247"/>
    <property type="match status" value="1"/>
</dbReference>
<keyword evidence="3" id="KW-0472">Membrane</keyword>
<dbReference type="EMBL" id="JABCRI010000019">
    <property type="protein sequence ID" value="KAF8389086.1"/>
    <property type="molecule type" value="Genomic_DNA"/>
</dbReference>
<dbReference type="InterPro" id="IPR004158">
    <property type="entry name" value="DUF247_pln"/>
</dbReference>
<proteinExistence type="predicted"/>
<feature type="repeat" description="PPR" evidence="2">
    <location>
        <begin position="44"/>
        <end position="78"/>
    </location>
</feature>
<dbReference type="PANTHER" id="PTHR31170:SF25">
    <property type="entry name" value="BNAA09G04570D PROTEIN"/>
    <property type="match status" value="1"/>
</dbReference>
<sequence>MDEKGFPPCPAAYCSLINSLGKAKRYEAANELFQELKENCGSSSARVYAVMIKHFGKCGRLSEAVDLFNEMKKLGCTKLGLAWMDGASSSRSSVKNNGADKMLATAMRDILQTVSNLSPECCIHRVPEKLRGVNEAAYNPRVVSIGPYHHGKESLKVMEEHKWRYLNDFLRLSHLKRLEDYVTALRKLEPMVRECYAETIELNSDEFVKMMLLDGCFIIMFLLRHKLPDRRFRGDPIFDPIFDTMWMLDALRIDMILLENQLPFFVLEHLDKLNADDVRQLTISYFNKFVKMDKMEEILNNRYLLPISSRPNSSQEVQSELQPLAPFSRESQGKHFLHFLHSCYRPSSLGAPFFDRRKRIEECTRSVTELDKAGVKFKVGSITSCSLDMKFSGGVLEIPHLVINDYTESFFRNLIAFEQCHQFDVPYMASYSVLMDSLINTPNDVALLIHYGIFENFLGSNEEVALLFNKLSKEVSLGMNVSYYSDICEALNAYGSIRRHRWKASLKRDYFNTPWTSISVAAAAFLIILTLIQTIFHRFTT</sequence>
<gene>
    <name evidence="4" type="ORF">HHK36_025771</name>
</gene>
<keyword evidence="5" id="KW-1185">Reference proteome</keyword>
<evidence type="ECO:0000256" key="2">
    <source>
        <dbReference type="PROSITE-ProRule" id="PRU00708"/>
    </source>
</evidence>
<dbReference type="PROSITE" id="PS51375">
    <property type="entry name" value="PPR"/>
    <property type="match status" value="1"/>
</dbReference>
<accession>A0A835D3V2</accession>
<dbReference type="OrthoDB" id="1589813at2759"/>
<evidence type="ECO:0000256" key="3">
    <source>
        <dbReference type="SAM" id="Phobius"/>
    </source>
</evidence>
<dbReference type="Gene3D" id="1.25.40.10">
    <property type="entry name" value="Tetratricopeptide repeat domain"/>
    <property type="match status" value="1"/>
</dbReference>
<dbReference type="Pfam" id="PF01535">
    <property type="entry name" value="PPR"/>
    <property type="match status" value="2"/>
</dbReference>
<organism evidence="4 5">
    <name type="scientific">Tetracentron sinense</name>
    <name type="common">Spur-leaf</name>
    <dbReference type="NCBI Taxonomy" id="13715"/>
    <lineage>
        <taxon>Eukaryota</taxon>
        <taxon>Viridiplantae</taxon>
        <taxon>Streptophyta</taxon>
        <taxon>Embryophyta</taxon>
        <taxon>Tracheophyta</taxon>
        <taxon>Spermatophyta</taxon>
        <taxon>Magnoliopsida</taxon>
        <taxon>Trochodendrales</taxon>
        <taxon>Trochodendraceae</taxon>
        <taxon>Tetracentron</taxon>
    </lineage>
</organism>
<dbReference type="InterPro" id="IPR011990">
    <property type="entry name" value="TPR-like_helical_dom_sf"/>
</dbReference>
<evidence type="ECO:0000256" key="1">
    <source>
        <dbReference type="ARBA" id="ARBA00022737"/>
    </source>
</evidence>
<dbReference type="NCBIfam" id="TIGR00756">
    <property type="entry name" value="PPR"/>
    <property type="match status" value="2"/>
</dbReference>
<feature type="transmembrane region" description="Helical" evidence="3">
    <location>
        <begin position="515"/>
        <end position="536"/>
    </location>
</feature>
<keyword evidence="3" id="KW-0812">Transmembrane</keyword>
<dbReference type="Proteomes" id="UP000655225">
    <property type="component" value="Unassembled WGS sequence"/>
</dbReference>